<comment type="caution">
    <text evidence="2">The sequence shown here is derived from an EMBL/GenBank/DDBJ whole genome shotgun (WGS) entry which is preliminary data.</text>
</comment>
<dbReference type="RefSeq" id="WP_150862495.1">
    <property type="nucleotide sequence ID" value="NZ_VYXP01000001.1"/>
</dbReference>
<dbReference type="EMBL" id="VYXP01000001">
    <property type="protein sequence ID" value="KAA9134144.1"/>
    <property type="molecule type" value="Genomic_DNA"/>
</dbReference>
<organism evidence="2 3">
    <name type="scientific">Marinihelvus fidelis</name>
    <dbReference type="NCBI Taxonomy" id="2613842"/>
    <lineage>
        <taxon>Bacteria</taxon>
        <taxon>Pseudomonadati</taxon>
        <taxon>Pseudomonadota</taxon>
        <taxon>Gammaproteobacteria</taxon>
        <taxon>Chromatiales</taxon>
        <taxon>Wenzhouxiangellaceae</taxon>
        <taxon>Marinihelvus</taxon>
    </lineage>
</organism>
<dbReference type="AlphaFoldDB" id="A0A5N0TI48"/>
<reference evidence="2 3" key="1">
    <citation type="submission" date="2019-09" db="EMBL/GenBank/DDBJ databases">
        <title>Wenzhouxiangella sp. Genome sequencing and assembly.</title>
        <authorList>
            <person name="Zhang R."/>
        </authorList>
    </citation>
    <scope>NUCLEOTIDE SEQUENCE [LARGE SCALE GENOMIC DNA]</scope>
    <source>
        <strain evidence="2 3">W260</strain>
    </source>
</reference>
<name>A0A5N0TI48_9GAMM</name>
<keyword evidence="3" id="KW-1185">Reference proteome</keyword>
<evidence type="ECO:0000313" key="2">
    <source>
        <dbReference type="EMBL" id="KAA9134144.1"/>
    </source>
</evidence>
<proteinExistence type="predicted"/>
<evidence type="ECO:0000313" key="3">
    <source>
        <dbReference type="Proteomes" id="UP000325372"/>
    </source>
</evidence>
<dbReference type="Proteomes" id="UP000325372">
    <property type="component" value="Unassembled WGS sequence"/>
</dbReference>
<accession>A0A5N0TI48</accession>
<feature type="signal peptide" evidence="1">
    <location>
        <begin position="1"/>
        <end position="20"/>
    </location>
</feature>
<gene>
    <name evidence="2" type="ORF">F3N42_00955</name>
</gene>
<protein>
    <submittedName>
        <fullName evidence="2">Uncharacterized protein</fullName>
    </submittedName>
</protein>
<feature type="chain" id="PRO_5024293112" evidence="1">
    <location>
        <begin position="21"/>
        <end position="432"/>
    </location>
</feature>
<sequence>MFRSALGTFAATIIATASYAAAPWPSTEEDRAREAKMEELAKDPAVIEAQVQASAENLQWLEGLFCSALGPGNSPGIRLAALNATEQMTRHTPFTIQCPAVADESGRQSVARQAMRDGWESPAVLARVYQDFCVGDAAADWCDAASVIEQMARLEPDNAFVTLLPLQDSALTANAPEIPHDIAEARILEAASRTRFDDHKTAFAYDAYRVSHDYAKRHPAPDLPPALQRVAREIGFTPPKDTAIAPATALTTFSNITTNGGWSVVRRVCDDAVAGPPGPLMDACHDVAELMVASSTELTHQAGRRMQSAWQRKARNLNEEQAHAASKQDFELRTLVSRCQQPRNPQAMVLKPEVFDPESFVQLLRDSQAYGEREAYRLAAEREYTAHPDWYVIDPARCENVYALDADTRADLAELSELEGWADAVKAFADQL</sequence>
<evidence type="ECO:0000256" key="1">
    <source>
        <dbReference type="SAM" id="SignalP"/>
    </source>
</evidence>
<keyword evidence="1" id="KW-0732">Signal</keyword>